<dbReference type="EMBL" id="JQGA01001486">
    <property type="protein sequence ID" value="KGO65684.1"/>
    <property type="molecule type" value="Genomic_DNA"/>
</dbReference>
<feature type="region of interest" description="Disordered" evidence="1">
    <location>
        <begin position="32"/>
        <end position="53"/>
    </location>
</feature>
<dbReference type="AlphaFoldDB" id="A0A0A2KD35"/>
<feature type="signal peptide" evidence="2">
    <location>
        <begin position="1"/>
        <end position="16"/>
    </location>
</feature>
<evidence type="ECO:0000256" key="2">
    <source>
        <dbReference type="SAM" id="SignalP"/>
    </source>
</evidence>
<sequence>MHLSTLLLLSASLASAQFGPGPEELEYLENINGDLTNDPNQYQNQGQNYPHNGNVDYDNYDGDYEDYGNYENYEDHENPIPSPHIPIQAPAPPPPAPLVHSTFTVRPSQAPVAQAQAPAPGYVYNHPSPAASTPFATPVHEAPAPQYPDSAPLYHVPAFGPEDDDVAPGASGGIAPINLLGPDSQVAPPPLFTSSKHGEDEGNTFCVGKCFVDESDAKCAKPYGLGIDIGVNGLEEMG</sequence>
<accession>A0A0A2KD35</accession>
<dbReference type="Proteomes" id="UP000030104">
    <property type="component" value="Unassembled WGS sequence"/>
</dbReference>
<feature type="compositionally biased region" description="Low complexity" evidence="1">
    <location>
        <begin position="37"/>
        <end position="53"/>
    </location>
</feature>
<evidence type="ECO:0000313" key="3">
    <source>
        <dbReference type="EMBL" id="KGO65684.1"/>
    </source>
</evidence>
<keyword evidence="4" id="KW-1185">Reference proteome</keyword>
<protein>
    <submittedName>
        <fullName evidence="3">Uncharacterized protein</fullName>
    </submittedName>
</protein>
<comment type="caution">
    <text evidence="3">The sequence shown here is derived from an EMBL/GenBank/DDBJ whole genome shotgun (WGS) entry which is preliminary data.</text>
</comment>
<dbReference type="OrthoDB" id="4352075at2759"/>
<organism evidence="3 4">
    <name type="scientific">Penicillium italicum</name>
    <name type="common">Blue mold</name>
    <dbReference type="NCBI Taxonomy" id="40296"/>
    <lineage>
        <taxon>Eukaryota</taxon>
        <taxon>Fungi</taxon>
        <taxon>Dikarya</taxon>
        <taxon>Ascomycota</taxon>
        <taxon>Pezizomycotina</taxon>
        <taxon>Eurotiomycetes</taxon>
        <taxon>Eurotiomycetidae</taxon>
        <taxon>Eurotiales</taxon>
        <taxon>Aspergillaceae</taxon>
        <taxon>Penicillium</taxon>
    </lineage>
</organism>
<dbReference type="OMA" id="HGKDEGN"/>
<dbReference type="PhylomeDB" id="A0A0A2KD35"/>
<keyword evidence="2" id="KW-0732">Signal</keyword>
<dbReference type="STRING" id="40296.A0A0A2KD35"/>
<feature type="chain" id="PRO_5001990106" evidence="2">
    <location>
        <begin position="17"/>
        <end position="238"/>
    </location>
</feature>
<evidence type="ECO:0000256" key="1">
    <source>
        <dbReference type="SAM" id="MobiDB-lite"/>
    </source>
</evidence>
<gene>
    <name evidence="3" type="ORF">PITC_008000</name>
</gene>
<proteinExistence type="predicted"/>
<evidence type="ECO:0000313" key="4">
    <source>
        <dbReference type="Proteomes" id="UP000030104"/>
    </source>
</evidence>
<name>A0A0A2KD35_PENIT</name>
<dbReference type="HOGENOM" id="CLU_1175781_0_0_1"/>
<reference evidence="3 4" key="1">
    <citation type="journal article" date="2015" name="Mol. Plant Microbe Interact.">
        <title>Genome, transcriptome, and functional analyses of Penicillium expansum provide new insights into secondary metabolism and pathogenicity.</title>
        <authorList>
            <person name="Ballester A.R."/>
            <person name="Marcet-Houben M."/>
            <person name="Levin E."/>
            <person name="Sela N."/>
            <person name="Selma-Lazaro C."/>
            <person name="Carmona L."/>
            <person name="Wisniewski M."/>
            <person name="Droby S."/>
            <person name="Gonzalez-Candelas L."/>
            <person name="Gabaldon T."/>
        </authorList>
    </citation>
    <scope>NUCLEOTIDE SEQUENCE [LARGE SCALE GENOMIC DNA]</scope>
    <source>
        <strain evidence="3 4">PHI-1</strain>
    </source>
</reference>